<comment type="caution">
    <text evidence="1">The sequence shown here is derived from an EMBL/GenBank/DDBJ whole genome shotgun (WGS) entry which is preliminary data.</text>
</comment>
<name>A0ABN0QWZ0_MYCUL</name>
<sequence length="39" mass="4147">MAGCGRYRCRNSDFGRALPAAATFVVDARSSVVLQAVTE</sequence>
<protein>
    <submittedName>
        <fullName evidence="1">Uncharacterized protein</fullName>
    </submittedName>
</protein>
<evidence type="ECO:0000313" key="2">
    <source>
        <dbReference type="Proteomes" id="UP000020681"/>
    </source>
</evidence>
<reference evidence="1 2" key="1">
    <citation type="submission" date="2014-01" db="EMBL/GenBank/DDBJ databases">
        <authorList>
            <person name="Dobos K."/>
            <person name="Lenaerts A."/>
            <person name="Ordway D."/>
            <person name="DeGroote M.A."/>
            <person name="Parker T."/>
            <person name="Sizemore C."/>
            <person name="Tallon L.J."/>
            <person name="Sadzewicz L.K."/>
            <person name="Sengamalay N."/>
            <person name="Fraser C.M."/>
            <person name="Hine E."/>
            <person name="Shefchek K.A."/>
            <person name="Das S.P."/>
            <person name="Tettelin H."/>
        </authorList>
    </citation>
    <scope>NUCLEOTIDE SEQUENCE [LARGE SCALE GENOMIC DNA]</scope>
    <source>
        <strain evidence="1 2">Harvey</strain>
    </source>
</reference>
<dbReference type="Proteomes" id="UP000020681">
    <property type="component" value="Unassembled WGS sequence"/>
</dbReference>
<accession>A0ABN0QWZ0</accession>
<gene>
    <name evidence="1" type="ORF">I551_4330</name>
</gene>
<proteinExistence type="predicted"/>
<dbReference type="EMBL" id="JAOL01000126">
    <property type="protein sequence ID" value="EUA89169.1"/>
    <property type="molecule type" value="Genomic_DNA"/>
</dbReference>
<evidence type="ECO:0000313" key="1">
    <source>
        <dbReference type="EMBL" id="EUA89169.1"/>
    </source>
</evidence>
<keyword evidence="2" id="KW-1185">Reference proteome</keyword>
<organism evidence="1 2">
    <name type="scientific">Mycobacterium ulcerans str. Harvey</name>
    <dbReference type="NCBI Taxonomy" id="1299332"/>
    <lineage>
        <taxon>Bacteria</taxon>
        <taxon>Bacillati</taxon>
        <taxon>Actinomycetota</taxon>
        <taxon>Actinomycetes</taxon>
        <taxon>Mycobacteriales</taxon>
        <taxon>Mycobacteriaceae</taxon>
        <taxon>Mycobacterium</taxon>
        <taxon>Mycobacterium ulcerans group</taxon>
    </lineage>
</organism>